<feature type="transmembrane region" description="Helical" evidence="2">
    <location>
        <begin position="183"/>
        <end position="205"/>
    </location>
</feature>
<keyword evidence="3" id="KW-0762">Sugar transport</keyword>
<dbReference type="RefSeq" id="WP_034729787.1">
    <property type="nucleotide sequence ID" value="NZ_JPIN01000001.1"/>
</dbReference>
<dbReference type="AlphaFoldDB" id="A0A094L5D0"/>
<dbReference type="EMBL" id="JPIN01000001">
    <property type="protein sequence ID" value="KFZ29888.1"/>
    <property type="molecule type" value="Genomic_DNA"/>
</dbReference>
<reference evidence="3 4" key="1">
    <citation type="submission" date="2014-06" db="EMBL/GenBank/DDBJ databases">
        <title>Draft genome sequence of Idiomarina sp. MCCC 1A10513.</title>
        <authorList>
            <person name="Du J."/>
            <person name="Lai Q."/>
            <person name="Shao Z."/>
        </authorList>
    </citation>
    <scope>NUCLEOTIDE SEQUENCE [LARGE SCALE GENOMIC DNA]</scope>
    <source>
        <strain evidence="3 4">MCCC 1A10513</strain>
    </source>
</reference>
<sequence length="446" mass="49139">MTGWQQVSRREKIAYGLGDTASNLIFQTVMLFLAFFYTDIFGISAATVGTMFLVVRLIDAVTDPLMGLLADKTRTRFGSFRPYLLWLVIPFAVCSILAFTTPDLAESGKVIWAYATYTLLMLAYTAINIPYSALGGALTKDPDDRVSIQSYRFVFGMLGGLIVSLLTLPLVDYFGQGDRALGYQLTIGAMSVFGVVLFLLCFAGTRERVQPPTDQQLNIRTGMRSLWQNSAMRTLAAVAVFVLIGIAIKNTLAIYYVKYFLLREDLITEFVSLGMVGNILGCAVANRVTRHIDKVTAYKALHLIAAVLSAAAFFIAPEQLLLAFALYFLWSFFLQMATPMLWAKIADVVDYGQQQTGIRANGLVYASVVFFIKIGIALGGAIAGWWLAFYGYQADQVQSAHTQYGILLAFTLLPAVASIVVAWLMRGYTLSQTRVVAIARELTEKA</sequence>
<feature type="transmembrane region" description="Helical" evidence="2">
    <location>
        <begin position="363"/>
        <end position="392"/>
    </location>
</feature>
<dbReference type="InterPro" id="IPR036259">
    <property type="entry name" value="MFS_trans_sf"/>
</dbReference>
<evidence type="ECO:0000256" key="2">
    <source>
        <dbReference type="SAM" id="Phobius"/>
    </source>
</evidence>
<dbReference type="PANTHER" id="PTHR11328:SF24">
    <property type="entry name" value="MAJOR FACILITATOR SUPERFAMILY (MFS) PROFILE DOMAIN-CONTAINING PROTEIN"/>
    <property type="match status" value="1"/>
</dbReference>
<feature type="transmembrane region" description="Helical" evidence="2">
    <location>
        <begin position="12"/>
        <end position="37"/>
    </location>
</feature>
<dbReference type="GO" id="GO:0015293">
    <property type="term" value="F:symporter activity"/>
    <property type="evidence" value="ECO:0007669"/>
    <property type="project" value="InterPro"/>
</dbReference>
<feature type="transmembrane region" description="Helical" evidence="2">
    <location>
        <begin position="226"/>
        <end position="246"/>
    </location>
</feature>
<dbReference type="GO" id="GO:0005886">
    <property type="term" value="C:plasma membrane"/>
    <property type="evidence" value="ECO:0007669"/>
    <property type="project" value="TreeGrafter"/>
</dbReference>
<name>A0A094L5D0_9GAMM</name>
<organism evidence="3 4">
    <name type="scientific">Pseudidiomarina atlantica</name>
    <dbReference type="NCBI Taxonomy" id="1517416"/>
    <lineage>
        <taxon>Bacteria</taxon>
        <taxon>Pseudomonadati</taxon>
        <taxon>Pseudomonadota</taxon>
        <taxon>Gammaproteobacteria</taxon>
        <taxon>Alteromonadales</taxon>
        <taxon>Idiomarinaceae</taxon>
        <taxon>Pseudidiomarina</taxon>
    </lineage>
</organism>
<proteinExistence type="inferred from homology"/>
<feature type="transmembrane region" description="Helical" evidence="2">
    <location>
        <begin position="404"/>
        <end position="424"/>
    </location>
</feature>
<feature type="transmembrane region" description="Helical" evidence="2">
    <location>
        <begin position="322"/>
        <end position="342"/>
    </location>
</feature>
<keyword evidence="3" id="KW-0813">Transport</keyword>
<evidence type="ECO:0000256" key="1">
    <source>
        <dbReference type="ARBA" id="ARBA00009617"/>
    </source>
</evidence>
<gene>
    <name evidence="3" type="ORF">IDAT_02005</name>
</gene>
<keyword evidence="2" id="KW-0472">Membrane</keyword>
<keyword evidence="4" id="KW-1185">Reference proteome</keyword>
<dbReference type="eggNOG" id="COG2211">
    <property type="taxonomic scope" value="Bacteria"/>
</dbReference>
<dbReference type="InterPro" id="IPR039672">
    <property type="entry name" value="MFS_2"/>
</dbReference>
<feature type="transmembrane region" description="Helical" evidence="2">
    <location>
        <begin position="83"/>
        <end position="99"/>
    </location>
</feature>
<dbReference type="CDD" id="cd17332">
    <property type="entry name" value="MFS_MelB_like"/>
    <property type="match status" value="1"/>
</dbReference>
<dbReference type="NCBIfam" id="TIGR00792">
    <property type="entry name" value="gph"/>
    <property type="match status" value="1"/>
</dbReference>
<comment type="caution">
    <text evidence="3">The sequence shown here is derived from an EMBL/GenBank/DDBJ whole genome shotgun (WGS) entry which is preliminary data.</text>
</comment>
<dbReference type="OrthoDB" id="181905at2"/>
<feature type="transmembrane region" description="Helical" evidence="2">
    <location>
        <begin position="151"/>
        <end position="171"/>
    </location>
</feature>
<dbReference type="PANTHER" id="PTHR11328">
    <property type="entry name" value="MAJOR FACILITATOR SUPERFAMILY DOMAIN-CONTAINING PROTEIN"/>
    <property type="match status" value="1"/>
</dbReference>
<dbReference type="SUPFAM" id="SSF103473">
    <property type="entry name" value="MFS general substrate transporter"/>
    <property type="match status" value="1"/>
</dbReference>
<evidence type="ECO:0000313" key="4">
    <source>
        <dbReference type="Proteomes" id="UP000053718"/>
    </source>
</evidence>
<dbReference type="Pfam" id="PF13347">
    <property type="entry name" value="MFS_2"/>
    <property type="match status" value="1"/>
</dbReference>
<keyword evidence="2" id="KW-0812">Transmembrane</keyword>
<feature type="transmembrane region" description="Helical" evidence="2">
    <location>
        <begin position="297"/>
        <end position="316"/>
    </location>
</feature>
<feature type="transmembrane region" description="Helical" evidence="2">
    <location>
        <begin position="266"/>
        <end position="285"/>
    </location>
</feature>
<dbReference type="STRING" id="1517416.IDAT_02005"/>
<dbReference type="GO" id="GO:0008643">
    <property type="term" value="P:carbohydrate transport"/>
    <property type="evidence" value="ECO:0007669"/>
    <property type="project" value="InterPro"/>
</dbReference>
<protein>
    <submittedName>
        <fullName evidence="3">Sugar transporter</fullName>
    </submittedName>
</protein>
<feature type="transmembrane region" description="Helical" evidence="2">
    <location>
        <begin position="111"/>
        <end position="131"/>
    </location>
</feature>
<dbReference type="InterPro" id="IPR001927">
    <property type="entry name" value="Na/Gal_symport"/>
</dbReference>
<accession>A0A094L5D0</accession>
<comment type="similarity">
    <text evidence="1">Belongs to the sodium:galactoside symporter (TC 2.A.2) family.</text>
</comment>
<evidence type="ECO:0000313" key="3">
    <source>
        <dbReference type="EMBL" id="KFZ29888.1"/>
    </source>
</evidence>
<feature type="transmembrane region" description="Helical" evidence="2">
    <location>
        <begin position="43"/>
        <end position="62"/>
    </location>
</feature>
<dbReference type="GO" id="GO:0006814">
    <property type="term" value="P:sodium ion transport"/>
    <property type="evidence" value="ECO:0007669"/>
    <property type="project" value="InterPro"/>
</dbReference>
<dbReference type="Proteomes" id="UP000053718">
    <property type="component" value="Unassembled WGS sequence"/>
</dbReference>
<keyword evidence="2" id="KW-1133">Transmembrane helix</keyword>
<dbReference type="Gene3D" id="1.20.1250.20">
    <property type="entry name" value="MFS general substrate transporter like domains"/>
    <property type="match status" value="1"/>
</dbReference>